<dbReference type="OrthoDB" id="3284019at2"/>
<gene>
    <name evidence="1" type="ORF">DMT42_16355</name>
</gene>
<name>A0A2U9P398_STRAS</name>
<dbReference type="Proteomes" id="UP000247634">
    <property type="component" value="Chromosome"/>
</dbReference>
<accession>A0A2U9P398</accession>
<dbReference type="EMBL" id="CP029788">
    <property type="protein sequence ID" value="AWT43734.1"/>
    <property type="molecule type" value="Genomic_DNA"/>
</dbReference>
<sequence length="369" mass="40110">MPPLLQYTAIVIGLPVLAWALWSSARLARANRNGTAGMDVSAYGLLPREELDASEYGPTAPEVADATLAARQGDWRPGAALLAAAGQDWDRRWYVLTRLAQVAPQEDAWLTAWRTERPGDPDAAAVHAQALLYLAWHARGEGYAKDTSADRLARFKQLLQAAFEEARSAAALAPHDPSPWVTMVTAARGLVLPHEEFRRLWSELTARAPHHFYAHLNALQYWCAKWCGSDRLAHRFAQEAAASAPPQSLLSVLPLEAAFERALQGAGQVPLAGRHPKSELDAVRAALSAVPADDPRSRLVRHRLAAALTLAGKGSEALEHFRILEPWVGGEPWSYHGNPVAMYDRARALAIVKAGKPRTKTAPVPTAGS</sequence>
<dbReference type="AlphaFoldDB" id="A0A2U9P398"/>
<reference evidence="1 2" key="1">
    <citation type="submission" date="2018-06" db="EMBL/GenBank/DDBJ databases">
        <title>The complete genome sequence of a nosiheptide producer Streptomyces actuosus ATCC 25421: deducing the ability of producing a new class III lantibiotics.</title>
        <authorList>
            <person name="Liu W."/>
            <person name="Sun F."/>
            <person name="Hu Y."/>
        </authorList>
    </citation>
    <scope>NUCLEOTIDE SEQUENCE [LARGE SCALE GENOMIC DNA]</scope>
    <source>
        <strain evidence="1 2">ATCC 25421</strain>
    </source>
</reference>
<dbReference type="KEGG" id="sact:DMT42_16355"/>
<evidence type="ECO:0008006" key="3">
    <source>
        <dbReference type="Google" id="ProtNLM"/>
    </source>
</evidence>
<proteinExistence type="predicted"/>
<dbReference type="RefSeq" id="WP_110628646.1">
    <property type="nucleotide sequence ID" value="NZ_CP029788.1"/>
</dbReference>
<evidence type="ECO:0000313" key="2">
    <source>
        <dbReference type="Proteomes" id="UP000247634"/>
    </source>
</evidence>
<keyword evidence="2" id="KW-1185">Reference proteome</keyword>
<organism evidence="1 2">
    <name type="scientific">Streptomyces actuosus</name>
    <dbReference type="NCBI Taxonomy" id="1885"/>
    <lineage>
        <taxon>Bacteria</taxon>
        <taxon>Bacillati</taxon>
        <taxon>Actinomycetota</taxon>
        <taxon>Actinomycetes</taxon>
        <taxon>Kitasatosporales</taxon>
        <taxon>Streptomycetaceae</taxon>
        <taxon>Streptomyces</taxon>
    </lineage>
</organism>
<protein>
    <recommendedName>
        <fullName evidence="3">DUF4034 domain-containing protein</fullName>
    </recommendedName>
</protein>
<evidence type="ECO:0000313" key="1">
    <source>
        <dbReference type="EMBL" id="AWT43734.1"/>
    </source>
</evidence>